<accession>A0A7N9CJT4</accession>
<dbReference type="AlphaFoldDB" id="A0A7N9CJT4"/>
<organism evidence="2 3">
    <name type="scientific">Macaca fascicularis</name>
    <name type="common">Crab-eating macaque</name>
    <name type="synonym">Cynomolgus monkey</name>
    <dbReference type="NCBI Taxonomy" id="9541"/>
    <lineage>
        <taxon>Eukaryota</taxon>
        <taxon>Metazoa</taxon>
        <taxon>Chordata</taxon>
        <taxon>Craniata</taxon>
        <taxon>Vertebrata</taxon>
        <taxon>Euteleostomi</taxon>
        <taxon>Mammalia</taxon>
        <taxon>Eutheria</taxon>
        <taxon>Euarchontoglires</taxon>
        <taxon>Primates</taxon>
        <taxon>Haplorrhini</taxon>
        <taxon>Catarrhini</taxon>
        <taxon>Cercopithecidae</taxon>
        <taxon>Cercopithecinae</taxon>
        <taxon>Macaca</taxon>
    </lineage>
</organism>
<name>A0A7N9CJT4_MACFA</name>
<dbReference type="GeneTree" id="ENSGT01120000271815"/>
<dbReference type="Proteomes" id="UP000233100">
    <property type="component" value="Chromosome 11"/>
</dbReference>
<reference evidence="2" key="2">
    <citation type="submission" date="2025-08" db="UniProtKB">
        <authorList>
            <consortium name="Ensembl"/>
        </authorList>
    </citation>
    <scope>IDENTIFICATION</scope>
</reference>
<reference evidence="2 3" key="1">
    <citation type="submission" date="2013-03" db="EMBL/GenBank/DDBJ databases">
        <authorList>
            <person name="Warren W."/>
            <person name="Wilson R.K."/>
        </authorList>
    </citation>
    <scope>NUCLEOTIDE SEQUENCE</scope>
</reference>
<protein>
    <submittedName>
        <fullName evidence="2">Uncharacterized protein</fullName>
    </submittedName>
</protein>
<reference evidence="2" key="3">
    <citation type="submission" date="2025-09" db="UniProtKB">
        <authorList>
            <consortium name="Ensembl"/>
        </authorList>
    </citation>
    <scope>IDENTIFICATION</scope>
</reference>
<dbReference type="Ensembl" id="ENSMFAT00000087576.1">
    <property type="protein sequence ID" value="ENSMFAP00000050125.1"/>
    <property type="gene ID" value="ENSMFAG00000056451.1"/>
</dbReference>
<dbReference type="PANTHER" id="PTHR12138">
    <property type="entry name" value="PRIMATE-EXPANDED PROTEIN FAMILY"/>
    <property type="match status" value="1"/>
</dbReference>
<proteinExistence type="predicted"/>
<evidence type="ECO:0000313" key="2">
    <source>
        <dbReference type="Ensembl" id="ENSMFAP00000050125.1"/>
    </source>
</evidence>
<dbReference type="PANTHER" id="PTHR12138:SF152">
    <property type="entry name" value="C2H2-TYPE DOMAIN-CONTAINING PROTEIN"/>
    <property type="match status" value="1"/>
</dbReference>
<dbReference type="PRINTS" id="PR02045">
    <property type="entry name" value="F138DOMAIN"/>
</dbReference>
<sequence length="107" mass="11635">MVIEVKSITFFFFFETESSSVAHAGVQWCYVGSLQHYLPSSSNFCASVSRVAGIIGTHHHVQLIFVFLVETKFFHVGQSGFELLTSSDPPASDSQNAGITNVNHAPG</sequence>
<evidence type="ECO:0000256" key="1">
    <source>
        <dbReference type="SAM" id="MobiDB-lite"/>
    </source>
</evidence>
<keyword evidence="3" id="KW-1185">Reference proteome</keyword>
<feature type="region of interest" description="Disordered" evidence="1">
    <location>
        <begin position="87"/>
        <end position="107"/>
    </location>
</feature>
<evidence type="ECO:0000313" key="3">
    <source>
        <dbReference type="Proteomes" id="UP000233100"/>
    </source>
</evidence>